<evidence type="ECO:0000256" key="6">
    <source>
        <dbReference type="HAMAP-Rule" id="MF_01365"/>
    </source>
</evidence>
<reference evidence="10 11" key="1">
    <citation type="submission" date="2014-07" db="EMBL/GenBank/DDBJ databases">
        <title>Comparative analysis of Nitrosococcus oceani genome inventories of strains from Pacific and Atlantic gyres.</title>
        <authorList>
            <person name="Lim C.K."/>
            <person name="Wang L."/>
            <person name="Sayavedra-Soto L.A."/>
            <person name="Klotz M.G."/>
        </authorList>
    </citation>
    <scope>NUCLEOTIDE SEQUENCE [LARGE SCALE GENOMIC DNA]</scope>
    <source>
        <strain evidence="10 11">C-27</strain>
    </source>
</reference>
<sequence>MSRIADNPVSIPKGVEVTLSGDNDIKVKGAKGSLAFAIHPLIQVVQDGETLRFSAKSTDKRVNALRGTTRALINNMVQGVSQGFERRLQLVGVGYRAQLQGRKLVLSLGYSHPVEFTAPEGLTIEVPSPTEIIVKGYDKQQVGQAAANIRRFRPPEPYKGKGVRYADEVVVRKEAKKK</sequence>
<keyword evidence="3 6" id="KW-0694">RNA-binding</keyword>
<dbReference type="InterPro" id="IPR019906">
    <property type="entry name" value="Ribosomal_uL6_bac-type"/>
</dbReference>
<dbReference type="InterPro" id="IPR002358">
    <property type="entry name" value="Ribosomal_uL6_CS"/>
</dbReference>
<dbReference type="OrthoDB" id="9805007at2"/>
<dbReference type="GO" id="GO:0003735">
    <property type="term" value="F:structural constituent of ribosome"/>
    <property type="evidence" value="ECO:0007669"/>
    <property type="project" value="UniProtKB-UniRule"/>
</dbReference>
<dbReference type="InterPro" id="IPR020040">
    <property type="entry name" value="Ribosomal_uL6_a/b-dom"/>
</dbReference>
<dbReference type="HAMAP" id="MF_01365_B">
    <property type="entry name" value="Ribosomal_uL6_B"/>
    <property type="match status" value="1"/>
</dbReference>
<comment type="caution">
    <text evidence="10">The sequence shown here is derived from an EMBL/GenBank/DDBJ whole genome shotgun (WGS) entry which is preliminary data.</text>
</comment>
<dbReference type="PIRSF" id="PIRSF002162">
    <property type="entry name" value="Ribosomal_L6"/>
    <property type="match status" value="1"/>
</dbReference>
<evidence type="ECO:0000256" key="4">
    <source>
        <dbReference type="ARBA" id="ARBA00022980"/>
    </source>
</evidence>
<evidence type="ECO:0000256" key="2">
    <source>
        <dbReference type="ARBA" id="ARBA00022730"/>
    </source>
</evidence>
<name>A0A0E2Z0V6_9GAMM</name>
<dbReference type="InterPro" id="IPR036789">
    <property type="entry name" value="Ribosomal_uL6-like_a/b-dom_sf"/>
</dbReference>
<keyword evidence="2 6" id="KW-0699">rRNA-binding</keyword>
<keyword evidence="5 6" id="KW-0687">Ribonucleoprotein</keyword>
<dbReference type="Proteomes" id="UP000028839">
    <property type="component" value="Unassembled WGS sequence"/>
</dbReference>
<dbReference type="SMR" id="A0A0E2Z0V6"/>
<dbReference type="FunFam" id="3.90.930.12:FF:000001">
    <property type="entry name" value="50S ribosomal protein L6"/>
    <property type="match status" value="1"/>
</dbReference>
<comment type="function">
    <text evidence="6 8">This protein binds to the 23S rRNA, and is important in its secondary structure. It is located near the subunit interface in the base of the L7/L12 stalk, and near the tRNA binding site of the peptidyltransferase center.</text>
</comment>
<comment type="similarity">
    <text evidence="1 6 7">Belongs to the universal ribosomal protein uL6 family.</text>
</comment>
<dbReference type="NCBIfam" id="TIGR03654">
    <property type="entry name" value="L6_bact"/>
    <property type="match status" value="1"/>
</dbReference>
<evidence type="ECO:0000313" key="11">
    <source>
        <dbReference type="Proteomes" id="UP000028839"/>
    </source>
</evidence>
<dbReference type="Gene3D" id="3.90.930.12">
    <property type="entry name" value="Ribosomal protein L6, alpha-beta domain"/>
    <property type="match status" value="2"/>
</dbReference>
<evidence type="ECO:0000256" key="7">
    <source>
        <dbReference type="RuleBase" id="RU003869"/>
    </source>
</evidence>
<dbReference type="PROSITE" id="PS00525">
    <property type="entry name" value="RIBOSOMAL_L6_1"/>
    <property type="match status" value="1"/>
</dbReference>
<evidence type="ECO:0000256" key="5">
    <source>
        <dbReference type="ARBA" id="ARBA00023274"/>
    </source>
</evidence>
<comment type="subunit">
    <text evidence="6">Part of the 50S ribosomal subunit.</text>
</comment>
<evidence type="ECO:0000259" key="9">
    <source>
        <dbReference type="Pfam" id="PF00347"/>
    </source>
</evidence>
<evidence type="ECO:0000256" key="1">
    <source>
        <dbReference type="ARBA" id="ARBA00009356"/>
    </source>
</evidence>
<dbReference type="AlphaFoldDB" id="A0A0E2Z0V6"/>
<feature type="domain" description="Large ribosomal subunit protein uL6 alpha-beta" evidence="9">
    <location>
        <begin position="11"/>
        <end position="83"/>
    </location>
</feature>
<dbReference type="GO" id="GO:0022625">
    <property type="term" value="C:cytosolic large ribosomal subunit"/>
    <property type="evidence" value="ECO:0007669"/>
    <property type="project" value="UniProtKB-UniRule"/>
</dbReference>
<dbReference type="PANTHER" id="PTHR11655">
    <property type="entry name" value="60S/50S RIBOSOMAL PROTEIN L6/L9"/>
    <property type="match status" value="1"/>
</dbReference>
<protein>
    <recommendedName>
        <fullName evidence="6">Large ribosomal subunit protein uL6</fullName>
    </recommendedName>
</protein>
<dbReference type="Pfam" id="PF00347">
    <property type="entry name" value="Ribosomal_L6"/>
    <property type="match status" value="2"/>
</dbReference>
<dbReference type="PANTHER" id="PTHR11655:SF14">
    <property type="entry name" value="LARGE RIBOSOMAL SUBUNIT PROTEIN UL6M"/>
    <property type="match status" value="1"/>
</dbReference>
<feature type="domain" description="Large ribosomal subunit protein uL6 alpha-beta" evidence="9">
    <location>
        <begin position="91"/>
        <end position="165"/>
    </location>
</feature>
<evidence type="ECO:0000256" key="8">
    <source>
        <dbReference type="RuleBase" id="RU003870"/>
    </source>
</evidence>
<dbReference type="EMBL" id="JPGN01000072">
    <property type="protein sequence ID" value="KFI18846.1"/>
    <property type="molecule type" value="Genomic_DNA"/>
</dbReference>
<dbReference type="GO" id="GO:0002181">
    <property type="term" value="P:cytoplasmic translation"/>
    <property type="evidence" value="ECO:0007669"/>
    <property type="project" value="TreeGrafter"/>
</dbReference>
<organism evidence="10 11">
    <name type="scientific">Nitrosococcus oceani C-27</name>
    <dbReference type="NCBI Taxonomy" id="314279"/>
    <lineage>
        <taxon>Bacteria</taxon>
        <taxon>Pseudomonadati</taxon>
        <taxon>Pseudomonadota</taxon>
        <taxon>Gammaproteobacteria</taxon>
        <taxon>Chromatiales</taxon>
        <taxon>Chromatiaceae</taxon>
        <taxon>Nitrosococcus</taxon>
    </lineage>
</organism>
<dbReference type="SUPFAM" id="SSF56053">
    <property type="entry name" value="Ribosomal protein L6"/>
    <property type="match status" value="2"/>
</dbReference>
<dbReference type="PRINTS" id="PR00059">
    <property type="entry name" value="RIBOSOMALL6"/>
</dbReference>
<accession>A0A0E2Z0V6</accession>
<dbReference type="GO" id="GO:0019843">
    <property type="term" value="F:rRNA binding"/>
    <property type="evidence" value="ECO:0007669"/>
    <property type="project" value="UniProtKB-UniRule"/>
</dbReference>
<proteinExistence type="inferred from homology"/>
<dbReference type="HOGENOM" id="CLU_065464_1_2_6"/>
<gene>
    <name evidence="6" type="primary">rplF</name>
    <name evidence="10" type="ORF">IB75_12340</name>
</gene>
<dbReference type="FunFam" id="3.90.930.12:FF:000002">
    <property type="entry name" value="50S ribosomal protein L6"/>
    <property type="match status" value="1"/>
</dbReference>
<dbReference type="InterPro" id="IPR000702">
    <property type="entry name" value="Ribosomal_uL6-like"/>
</dbReference>
<evidence type="ECO:0000256" key="3">
    <source>
        <dbReference type="ARBA" id="ARBA00022884"/>
    </source>
</evidence>
<keyword evidence="4 6" id="KW-0689">Ribosomal protein</keyword>
<evidence type="ECO:0000313" key="10">
    <source>
        <dbReference type="EMBL" id="KFI18846.1"/>
    </source>
</evidence>